<accession>A0AAE3E4Z8</accession>
<dbReference type="SUPFAM" id="SSF53822">
    <property type="entry name" value="Periplasmic binding protein-like I"/>
    <property type="match status" value="1"/>
</dbReference>
<sequence length="534" mass="56250">MRRKQLFAVLMAGSMAASLAACGKTDTKKTTAATEKKTEAATEKKTEVATTEAKTEKATEKETEAATEKETEAATEAKTEEASSEEATEAKTEEASSEEASSEEASSEDVSAQAETEEESSEVATEAKTEEASSEEATEAETEEASSEEVSSEEASSEEASSEKVSSEEASSEEASSEEATEADTEEASSEEASSEEVSEAESEEASSEEDTEAETEEDIDGTGFKIGMVTDVGGVNDGSFNQSAWEGLQRAAENFGCEVKYIESKGDADFVPNIESFLDEDYDLIICTGYVMADAVRDAAELNPDQKFAIVDDASNADLDNVTCMMFEQEQASYLVGLAAGYTTESNVVGFVVGQANETMNSFGYGYCAGVLDANPDATILQYNANSFGDASAGKTAVNTMVTKGADVVFHAAGGTGLGVIDGCKENGIWAIGVDSDQSPLAPETILTSALKRVDNACYDATKKAILGTLEGGVATYDLAAGGVDIAPTTDNLSKDVLEKIEDAKKDIIAGDLVVPKNQEEFEEKYGDVYELD</sequence>
<dbReference type="Proteomes" id="UP001198200">
    <property type="component" value="Unassembled WGS sequence"/>
</dbReference>
<name>A0AAE3E4Z8_9FIRM</name>
<dbReference type="InterPro" id="IPR003760">
    <property type="entry name" value="PnrA-like"/>
</dbReference>
<evidence type="ECO:0000256" key="4">
    <source>
        <dbReference type="ARBA" id="ARBA00022729"/>
    </source>
</evidence>
<evidence type="ECO:0000256" key="3">
    <source>
        <dbReference type="ARBA" id="ARBA00022475"/>
    </source>
</evidence>
<evidence type="ECO:0000256" key="2">
    <source>
        <dbReference type="ARBA" id="ARBA00008610"/>
    </source>
</evidence>
<evidence type="ECO:0000256" key="8">
    <source>
        <dbReference type="SAM" id="SignalP"/>
    </source>
</evidence>
<feature type="compositionally biased region" description="Acidic residues" evidence="7">
    <location>
        <begin position="95"/>
        <end position="107"/>
    </location>
</feature>
<dbReference type="InterPro" id="IPR028082">
    <property type="entry name" value="Peripla_BP_I"/>
</dbReference>
<dbReference type="Gene3D" id="3.40.50.2300">
    <property type="match status" value="2"/>
</dbReference>
<feature type="compositionally biased region" description="Acidic residues" evidence="7">
    <location>
        <begin position="132"/>
        <end position="157"/>
    </location>
</feature>
<comment type="caution">
    <text evidence="10">The sequence shown here is derived from an EMBL/GenBank/DDBJ whole genome shotgun (WGS) entry which is preliminary data.</text>
</comment>
<comment type="subcellular location">
    <subcellularLocation>
        <location evidence="1">Cell membrane</location>
        <topology evidence="1">Lipid-anchor</topology>
    </subcellularLocation>
</comment>
<reference evidence="10 11" key="1">
    <citation type="submission" date="2021-10" db="EMBL/GenBank/DDBJ databases">
        <title>Anaerobic single-cell dispensing facilitates the cultivation of human gut bacteria.</title>
        <authorList>
            <person name="Afrizal A."/>
        </authorList>
    </citation>
    <scope>NUCLEOTIDE SEQUENCE [LARGE SCALE GENOMIC DNA]</scope>
    <source>
        <strain evidence="10 11">CLA-AA-H224</strain>
    </source>
</reference>
<proteinExistence type="inferred from homology"/>
<comment type="similarity">
    <text evidence="2">Belongs to the BMP lipoprotein family.</text>
</comment>
<keyword evidence="4 8" id="KW-0732">Signal</keyword>
<dbReference type="PANTHER" id="PTHR34296">
    <property type="entry name" value="TRANSCRIPTIONAL ACTIVATOR PROTEIN MED"/>
    <property type="match status" value="1"/>
</dbReference>
<evidence type="ECO:0000313" key="11">
    <source>
        <dbReference type="Proteomes" id="UP001198200"/>
    </source>
</evidence>
<feature type="chain" id="PRO_5041960979" evidence="8">
    <location>
        <begin position="21"/>
        <end position="534"/>
    </location>
</feature>
<feature type="signal peptide" evidence="8">
    <location>
        <begin position="1"/>
        <end position="20"/>
    </location>
</feature>
<feature type="domain" description="ABC transporter substrate-binding protein PnrA-like" evidence="9">
    <location>
        <begin position="228"/>
        <end position="520"/>
    </location>
</feature>
<dbReference type="InterPro" id="IPR050957">
    <property type="entry name" value="BMP_lipoprotein"/>
</dbReference>
<dbReference type="PROSITE" id="PS51257">
    <property type="entry name" value="PROKAR_LIPOPROTEIN"/>
    <property type="match status" value="1"/>
</dbReference>
<protein>
    <submittedName>
        <fullName evidence="10">BMP family ABC transporter substrate-binding protein</fullName>
    </submittedName>
</protein>
<gene>
    <name evidence="10" type="ORF">LKD48_10565</name>
</gene>
<feature type="compositionally biased region" description="Basic and acidic residues" evidence="7">
    <location>
        <begin position="25"/>
        <end position="81"/>
    </location>
</feature>
<feature type="region of interest" description="Disordered" evidence="7">
    <location>
        <begin position="21"/>
        <end position="226"/>
    </location>
</feature>
<dbReference type="AlphaFoldDB" id="A0AAE3E4Z8"/>
<evidence type="ECO:0000313" key="10">
    <source>
        <dbReference type="EMBL" id="MCC2222074.1"/>
    </source>
</evidence>
<dbReference type="RefSeq" id="WP_331466839.1">
    <property type="nucleotide sequence ID" value="NZ_JAJEQN010000026.1"/>
</dbReference>
<dbReference type="GO" id="GO:0005886">
    <property type="term" value="C:plasma membrane"/>
    <property type="evidence" value="ECO:0007669"/>
    <property type="project" value="UniProtKB-SubCell"/>
</dbReference>
<dbReference type="EMBL" id="JAJEQN010000026">
    <property type="protein sequence ID" value="MCC2222074.1"/>
    <property type="molecule type" value="Genomic_DNA"/>
</dbReference>
<feature type="compositionally biased region" description="Acidic residues" evidence="7">
    <location>
        <begin position="170"/>
        <end position="221"/>
    </location>
</feature>
<keyword evidence="5" id="KW-0472">Membrane</keyword>
<dbReference type="PANTHER" id="PTHR34296:SF2">
    <property type="entry name" value="ABC TRANSPORTER GUANOSINE-BINDING PROTEIN NUPN"/>
    <property type="match status" value="1"/>
</dbReference>
<evidence type="ECO:0000256" key="7">
    <source>
        <dbReference type="SAM" id="MobiDB-lite"/>
    </source>
</evidence>
<keyword evidence="11" id="KW-1185">Reference proteome</keyword>
<evidence type="ECO:0000256" key="1">
    <source>
        <dbReference type="ARBA" id="ARBA00004193"/>
    </source>
</evidence>
<dbReference type="CDD" id="cd06354">
    <property type="entry name" value="PBP1_PrnA-like"/>
    <property type="match status" value="1"/>
</dbReference>
<keyword evidence="3" id="KW-1003">Cell membrane</keyword>
<dbReference type="Pfam" id="PF02608">
    <property type="entry name" value="Bmp"/>
    <property type="match status" value="1"/>
</dbReference>
<evidence type="ECO:0000256" key="6">
    <source>
        <dbReference type="ARBA" id="ARBA00023288"/>
    </source>
</evidence>
<evidence type="ECO:0000256" key="5">
    <source>
        <dbReference type="ARBA" id="ARBA00023136"/>
    </source>
</evidence>
<organism evidence="10 11">
    <name type="scientific">Anthropogastromicrobium aceti</name>
    <dbReference type="NCBI Taxonomy" id="2981768"/>
    <lineage>
        <taxon>Bacteria</taxon>
        <taxon>Bacillati</taxon>
        <taxon>Bacillota</taxon>
        <taxon>Clostridia</taxon>
        <taxon>Lachnospirales</taxon>
        <taxon>Lachnospiraceae</taxon>
        <taxon>Anthropogastromicrobium</taxon>
    </lineage>
</organism>
<evidence type="ECO:0000259" key="9">
    <source>
        <dbReference type="Pfam" id="PF02608"/>
    </source>
</evidence>
<keyword evidence="6" id="KW-0449">Lipoprotein</keyword>